<organism evidence="2 3">
    <name type="scientific">Stylosanthes scabra</name>
    <dbReference type="NCBI Taxonomy" id="79078"/>
    <lineage>
        <taxon>Eukaryota</taxon>
        <taxon>Viridiplantae</taxon>
        <taxon>Streptophyta</taxon>
        <taxon>Embryophyta</taxon>
        <taxon>Tracheophyta</taxon>
        <taxon>Spermatophyta</taxon>
        <taxon>Magnoliopsida</taxon>
        <taxon>eudicotyledons</taxon>
        <taxon>Gunneridae</taxon>
        <taxon>Pentapetalae</taxon>
        <taxon>rosids</taxon>
        <taxon>fabids</taxon>
        <taxon>Fabales</taxon>
        <taxon>Fabaceae</taxon>
        <taxon>Papilionoideae</taxon>
        <taxon>50 kb inversion clade</taxon>
        <taxon>dalbergioids sensu lato</taxon>
        <taxon>Dalbergieae</taxon>
        <taxon>Pterocarpus clade</taxon>
        <taxon>Stylosanthes</taxon>
    </lineage>
</organism>
<protein>
    <submittedName>
        <fullName evidence="2">Uncharacterized protein</fullName>
    </submittedName>
</protein>
<reference evidence="2 3" key="1">
    <citation type="journal article" date="2023" name="Plants (Basel)">
        <title>Bridging the Gap: Combining Genomics and Transcriptomics Approaches to Understand Stylosanthes scabra, an Orphan Legume from the Brazilian Caatinga.</title>
        <authorList>
            <person name="Ferreira-Neto J.R.C."/>
            <person name="da Silva M.D."/>
            <person name="Binneck E."/>
            <person name="de Melo N.F."/>
            <person name="da Silva R.H."/>
            <person name="de Melo A.L.T.M."/>
            <person name="Pandolfi V."/>
            <person name="Bustamante F.O."/>
            <person name="Brasileiro-Vidal A.C."/>
            <person name="Benko-Iseppon A.M."/>
        </authorList>
    </citation>
    <scope>NUCLEOTIDE SEQUENCE [LARGE SCALE GENOMIC DNA]</scope>
    <source>
        <tissue evidence="2">Leaves</tissue>
    </source>
</reference>
<dbReference type="EMBL" id="JASCZI010274658">
    <property type="protein sequence ID" value="MED6226120.1"/>
    <property type="molecule type" value="Genomic_DNA"/>
</dbReference>
<gene>
    <name evidence="2" type="ORF">PIB30_100384</name>
</gene>
<evidence type="ECO:0000313" key="3">
    <source>
        <dbReference type="Proteomes" id="UP001341840"/>
    </source>
</evidence>
<feature type="region of interest" description="Disordered" evidence="1">
    <location>
        <begin position="132"/>
        <end position="157"/>
    </location>
</feature>
<sequence>MARDSTGCINLLRWEREVKSLFGKTTDKMKEEVVQGDDEYPPSLNKLLDRLLLIKIHVKSSNIKDFDHVYPVIKIVDDEEFIKNYKPPNNNVTGSADIGQSSNLSFETQGNVVNLISDNDPHYSVQVTLDESVPTVEGKTPAKRASPSVNSASPQPS</sequence>
<keyword evidence="3" id="KW-1185">Reference proteome</keyword>
<dbReference type="InterPro" id="IPR012340">
    <property type="entry name" value="NA-bd_OB-fold"/>
</dbReference>
<comment type="caution">
    <text evidence="2">The sequence shown here is derived from an EMBL/GenBank/DDBJ whole genome shotgun (WGS) entry which is preliminary data.</text>
</comment>
<dbReference type="SUPFAM" id="SSF50249">
    <property type="entry name" value="Nucleic acid-binding proteins"/>
    <property type="match status" value="1"/>
</dbReference>
<proteinExistence type="predicted"/>
<dbReference type="Proteomes" id="UP001341840">
    <property type="component" value="Unassembled WGS sequence"/>
</dbReference>
<name>A0ABU6ZW89_9FABA</name>
<accession>A0ABU6ZW89</accession>
<feature type="compositionally biased region" description="Polar residues" evidence="1">
    <location>
        <begin position="147"/>
        <end position="157"/>
    </location>
</feature>
<dbReference type="Gene3D" id="2.40.50.140">
    <property type="entry name" value="Nucleic acid-binding proteins"/>
    <property type="match status" value="1"/>
</dbReference>
<evidence type="ECO:0000313" key="2">
    <source>
        <dbReference type="EMBL" id="MED6226120.1"/>
    </source>
</evidence>
<evidence type="ECO:0000256" key="1">
    <source>
        <dbReference type="SAM" id="MobiDB-lite"/>
    </source>
</evidence>